<gene>
    <name evidence="2" type="ORF">GN244_ATG19785</name>
</gene>
<feature type="compositionally biased region" description="Basic and acidic residues" evidence="1">
    <location>
        <begin position="22"/>
        <end position="34"/>
    </location>
</feature>
<evidence type="ECO:0000313" key="2">
    <source>
        <dbReference type="EMBL" id="KAF4028537.1"/>
    </source>
</evidence>
<name>A0A833W4R7_PHYIN</name>
<dbReference type="AlphaFoldDB" id="A0A833W4R7"/>
<reference evidence="2" key="1">
    <citation type="submission" date="2020-04" db="EMBL/GenBank/DDBJ databases">
        <title>Hybrid Assembly of Korean Phytophthora infestans isolates.</title>
        <authorList>
            <person name="Prokchorchik M."/>
            <person name="Lee Y."/>
            <person name="Seo J."/>
            <person name="Cho J.-H."/>
            <person name="Park Y.-E."/>
            <person name="Jang D.-C."/>
            <person name="Im J.-S."/>
            <person name="Choi J.-G."/>
            <person name="Park H.-J."/>
            <person name="Lee G.-B."/>
            <person name="Lee Y.-G."/>
            <person name="Hong S.-Y."/>
            <person name="Cho K."/>
            <person name="Sohn K.H."/>
        </authorList>
    </citation>
    <scope>NUCLEOTIDE SEQUENCE</scope>
    <source>
        <strain evidence="2">KR_1_A1</strain>
    </source>
</reference>
<evidence type="ECO:0000313" key="3">
    <source>
        <dbReference type="Proteomes" id="UP000602510"/>
    </source>
</evidence>
<proteinExistence type="predicted"/>
<protein>
    <submittedName>
        <fullName evidence="2">Uncharacterized protein</fullName>
    </submittedName>
</protein>
<evidence type="ECO:0000256" key="1">
    <source>
        <dbReference type="SAM" id="MobiDB-lite"/>
    </source>
</evidence>
<feature type="region of interest" description="Disordered" evidence="1">
    <location>
        <begin position="1"/>
        <end position="60"/>
    </location>
</feature>
<sequence>MSFQEAAWRETQSTRRPANSINEDKQNESRKGTEINEELTTQSPHSPFTQAVLYPILPNQ</sequence>
<feature type="compositionally biased region" description="Polar residues" evidence="1">
    <location>
        <begin position="38"/>
        <end position="49"/>
    </location>
</feature>
<feature type="compositionally biased region" description="Polar residues" evidence="1">
    <location>
        <begin position="10"/>
        <end position="21"/>
    </location>
</feature>
<keyword evidence="3" id="KW-1185">Reference proteome</keyword>
<comment type="caution">
    <text evidence="2">The sequence shown here is derived from an EMBL/GenBank/DDBJ whole genome shotgun (WGS) entry which is preliminary data.</text>
</comment>
<accession>A0A833W4R7</accession>
<dbReference type="EMBL" id="WSZM01001038">
    <property type="protein sequence ID" value="KAF4028537.1"/>
    <property type="molecule type" value="Genomic_DNA"/>
</dbReference>
<organism evidence="2 3">
    <name type="scientific">Phytophthora infestans</name>
    <name type="common">Potato late blight agent</name>
    <name type="synonym">Botrytis infestans</name>
    <dbReference type="NCBI Taxonomy" id="4787"/>
    <lineage>
        <taxon>Eukaryota</taxon>
        <taxon>Sar</taxon>
        <taxon>Stramenopiles</taxon>
        <taxon>Oomycota</taxon>
        <taxon>Peronosporomycetes</taxon>
        <taxon>Peronosporales</taxon>
        <taxon>Peronosporaceae</taxon>
        <taxon>Phytophthora</taxon>
    </lineage>
</organism>
<dbReference type="Proteomes" id="UP000602510">
    <property type="component" value="Unassembled WGS sequence"/>
</dbReference>